<feature type="transmembrane region" description="Helical" evidence="15">
    <location>
        <begin position="356"/>
        <end position="378"/>
    </location>
</feature>
<comment type="subcellular location">
    <subcellularLocation>
        <location evidence="2">Membrane</location>
        <topology evidence="2">Single-pass type I membrane protein</topology>
    </subcellularLocation>
</comment>
<evidence type="ECO:0000256" key="12">
    <source>
        <dbReference type="RuleBase" id="RU000405"/>
    </source>
</evidence>
<name>A0A914XEL8_9BILA</name>
<dbReference type="FunFam" id="3.30.70.1230:FF:000035">
    <property type="entry name" value="Guanylate cyclase"/>
    <property type="match status" value="1"/>
</dbReference>
<evidence type="ECO:0000256" key="1">
    <source>
        <dbReference type="ARBA" id="ARBA00001436"/>
    </source>
</evidence>
<dbReference type="GO" id="GO:0001653">
    <property type="term" value="F:peptide receptor activity"/>
    <property type="evidence" value="ECO:0007669"/>
    <property type="project" value="TreeGrafter"/>
</dbReference>
<keyword evidence="6 15" id="KW-1133">Transmembrane helix</keyword>
<dbReference type="CDD" id="cd07302">
    <property type="entry name" value="CHD"/>
    <property type="match status" value="1"/>
</dbReference>
<sequence length="959" mass="108297">MDPVAQLAAAWNVPIIGYLSNDEKFADKTIFDTLARTSLISSNYLGQAISMFLANYNWKKVALITTVDTGTQIYRNGLVQAFQTYGTIINLELILNQSLSARDYTEQGVYEQIKANARVVVFILGVDISSAMEFLKGAQQANMTGIDSEYILLTAWVDNTDTYTKQAWQNDDLSVNATALNLYHGVLAIHVRGLEPQVTQNFSDWFSNQTGGLTSNPRHLMPLYDAVCLYAMALKKSIEEEGSLLANTINNGTKMWSYMRHQDFQCSSVPVLTNNVADRLSSYSVYRIRSDRALNDSGYFELIAYLDAIKKPQCNDSFEVKWTNCFDLSILEFTSITAILDEPICGYKDERCNHTVLYVIIAAVGVTIAFVIIATIAYRQYRLKKVFLTPWLIPRDMIQMLDIVKKSDNSILSFDTGNKSMSTGDRIRLSSAKRAIVGVQHVVVNKYAQNSHITFNQRQLAHLYQLKQLNHENLNSFIGLSYNEQNELITCWQFCNRGSLEDILHASEMELDEAFKASFIKDVIAGLHYIHSSAVEYHGALTAGACLVDSRWTVKLSDFGLQSMLTHFSANKILTETNASKMKAERKIRMAPEHLKKLLLTDEFTGSQEGDIYSLGLLIFEILLRREPFGEYAMTATDIVDKLCHPSGSILRPKFDQSQNFELYFMNMVRLCWDEHPVNRPPLRQVQKVIERSLAISKGSLVDQMIKRLEKYAANLERIVKDRTALLEEAREQADNLLGQLLPRSIAEELKHGRHVEPQTYELATVLFSDIAGFTKLCSDSSPLQIVTFLNDMFSGFDQIIASHDAYKVETIGDAYMIVSGVPKQNGMQNIVEIADIALKMRHQMHHFVVAHRPDTRMKIRIGFHSGSVAAGVIGLAAPRYCLFGDTVNMASRMESTGEAGEIQFSDKSHTLLKRWPEFLSKARGQVEVKGKGKCETFWLQGKADKQTFQQKQKQQNFL</sequence>
<dbReference type="Gene3D" id="1.10.510.10">
    <property type="entry name" value="Transferase(Phosphotransferase) domain 1"/>
    <property type="match status" value="1"/>
</dbReference>
<protein>
    <recommendedName>
        <fullName evidence="3 13">Guanylate cyclase</fullName>
        <ecNumber evidence="3 13">4.6.1.2</ecNumber>
    </recommendedName>
</protein>
<dbReference type="InterPro" id="IPR018297">
    <property type="entry name" value="A/G_cyclase_CS"/>
</dbReference>
<dbReference type="Gene3D" id="3.40.50.2300">
    <property type="match status" value="2"/>
</dbReference>
<evidence type="ECO:0000313" key="19">
    <source>
        <dbReference type="WBParaSite" id="PSAMB.scaffold790size41343.g8723.t1"/>
    </source>
</evidence>
<dbReference type="Gene3D" id="3.30.70.1230">
    <property type="entry name" value="Nucleotide cyclase"/>
    <property type="match status" value="1"/>
</dbReference>
<dbReference type="GO" id="GO:0005886">
    <property type="term" value="C:plasma membrane"/>
    <property type="evidence" value="ECO:0007669"/>
    <property type="project" value="TreeGrafter"/>
</dbReference>
<dbReference type="GO" id="GO:0009582">
    <property type="term" value="P:detection of abiotic stimulus"/>
    <property type="evidence" value="ECO:0007669"/>
    <property type="project" value="UniProtKB-ARBA"/>
</dbReference>
<dbReference type="GO" id="GO:0009266">
    <property type="term" value="P:response to temperature stimulus"/>
    <property type="evidence" value="ECO:0007669"/>
    <property type="project" value="UniProtKB-ARBA"/>
</dbReference>
<evidence type="ECO:0000256" key="10">
    <source>
        <dbReference type="ARBA" id="ARBA00023239"/>
    </source>
</evidence>
<reference evidence="19" key="1">
    <citation type="submission" date="2022-11" db="UniProtKB">
        <authorList>
            <consortium name="WormBaseParasite"/>
        </authorList>
    </citation>
    <scope>IDENTIFICATION</scope>
</reference>
<organism evidence="18 19">
    <name type="scientific">Plectus sambesii</name>
    <dbReference type="NCBI Taxonomy" id="2011161"/>
    <lineage>
        <taxon>Eukaryota</taxon>
        <taxon>Metazoa</taxon>
        <taxon>Ecdysozoa</taxon>
        <taxon>Nematoda</taxon>
        <taxon>Chromadorea</taxon>
        <taxon>Plectida</taxon>
        <taxon>Plectina</taxon>
        <taxon>Plectoidea</taxon>
        <taxon>Plectidae</taxon>
        <taxon>Plectus</taxon>
    </lineage>
</organism>
<accession>A0A914XEL8</accession>
<dbReference type="InterPro" id="IPR029787">
    <property type="entry name" value="Nucleotide_cyclase"/>
</dbReference>
<dbReference type="Pfam" id="PF00211">
    <property type="entry name" value="Guanylate_cyc"/>
    <property type="match status" value="1"/>
</dbReference>
<comment type="similarity">
    <text evidence="12">Belongs to the adenylyl cyclase class-4/guanylyl cyclase family.</text>
</comment>
<evidence type="ECO:0000256" key="9">
    <source>
        <dbReference type="ARBA" id="ARBA00023180"/>
    </source>
</evidence>
<evidence type="ECO:0000256" key="6">
    <source>
        <dbReference type="ARBA" id="ARBA00022989"/>
    </source>
</evidence>
<dbReference type="GO" id="GO:0009581">
    <property type="term" value="P:detection of external stimulus"/>
    <property type="evidence" value="ECO:0007669"/>
    <property type="project" value="UniProtKB-ARBA"/>
</dbReference>
<dbReference type="GO" id="GO:0004383">
    <property type="term" value="F:guanylate cyclase activity"/>
    <property type="evidence" value="ECO:0007669"/>
    <property type="project" value="UniProtKB-EC"/>
</dbReference>
<dbReference type="InterPro" id="IPR050401">
    <property type="entry name" value="Cyclic_nucleotide_synthase"/>
</dbReference>
<dbReference type="GO" id="GO:0004016">
    <property type="term" value="F:adenylate cyclase activity"/>
    <property type="evidence" value="ECO:0007669"/>
    <property type="project" value="TreeGrafter"/>
</dbReference>
<keyword evidence="10 12" id="KW-0456">Lyase</keyword>
<dbReference type="InterPro" id="IPR000719">
    <property type="entry name" value="Prot_kinase_dom"/>
</dbReference>
<keyword evidence="11 13" id="KW-0141">cGMP biosynthesis</keyword>
<evidence type="ECO:0000259" key="17">
    <source>
        <dbReference type="PROSITE" id="PS50125"/>
    </source>
</evidence>
<evidence type="ECO:0000256" key="14">
    <source>
        <dbReference type="SAM" id="Coils"/>
    </source>
</evidence>
<dbReference type="InterPro" id="IPR001054">
    <property type="entry name" value="A/G_cyclase"/>
</dbReference>
<evidence type="ECO:0000256" key="11">
    <source>
        <dbReference type="ARBA" id="ARBA00023293"/>
    </source>
</evidence>
<dbReference type="SUPFAM" id="SSF53822">
    <property type="entry name" value="Periplasmic binding protein-like I"/>
    <property type="match status" value="1"/>
</dbReference>
<keyword evidence="4 15" id="KW-0812">Transmembrane</keyword>
<evidence type="ECO:0000256" key="13">
    <source>
        <dbReference type="RuleBase" id="RU003431"/>
    </source>
</evidence>
<evidence type="ECO:0000313" key="18">
    <source>
        <dbReference type="Proteomes" id="UP000887566"/>
    </source>
</evidence>
<dbReference type="SUPFAM" id="SSF56112">
    <property type="entry name" value="Protein kinase-like (PK-like)"/>
    <property type="match status" value="1"/>
</dbReference>
<dbReference type="Proteomes" id="UP000887566">
    <property type="component" value="Unplaced"/>
</dbReference>
<evidence type="ECO:0000256" key="2">
    <source>
        <dbReference type="ARBA" id="ARBA00004479"/>
    </source>
</evidence>
<dbReference type="Pfam" id="PF07714">
    <property type="entry name" value="PK_Tyr_Ser-Thr"/>
    <property type="match status" value="1"/>
</dbReference>
<evidence type="ECO:0000256" key="4">
    <source>
        <dbReference type="ARBA" id="ARBA00022692"/>
    </source>
</evidence>
<comment type="catalytic activity">
    <reaction evidence="1 13">
        <text>GTP = 3',5'-cyclic GMP + diphosphate</text>
        <dbReference type="Rhea" id="RHEA:13665"/>
        <dbReference type="ChEBI" id="CHEBI:33019"/>
        <dbReference type="ChEBI" id="CHEBI:37565"/>
        <dbReference type="ChEBI" id="CHEBI:57746"/>
        <dbReference type="EC" id="4.6.1.2"/>
    </reaction>
</comment>
<dbReference type="InterPro" id="IPR011009">
    <property type="entry name" value="Kinase-like_dom_sf"/>
</dbReference>
<keyword evidence="5" id="KW-0547">Nucleotide-binding</keyword>
<dbReference type="AlphaFoldDB" id="A0A914XEL8"/>
<proteinExistence type="inferred from homology"/>
<dbReference type="GO" id="GO:0042330">
    <property type="term" value="P:taxis"/>
    <property type="evidence" value="ECO:0007669"/>
    <property type="project" value="UniProtKB-ARBA"/>
</dbReference>
<evidence type="ECO:0000256" key="8">
    <source>
        <dbReference type="ARBA" id="ARBA00023170"/>
    </source>
</evidence>
<feature type="coiled-coil region" evidence="14">
    <location>
        <begin position="702"/>
        <end position="740"/>
    </location>
</feature>
<evidence type="ECO:0000259" key="16">
    <source>
        <dbReference type="PROSITE" id="PS50011"/>
    </source>
</evidence>
<dbReference type="GO" id="GO:0004672">
    <property type="term" value="F:protein kinase activity"/>
    <property type="evidence" value="ECO:0007669"/>
    <property type="project" value="InterPro"/>
</dbReference>
<feature type="domain" description="Guanylate cyclase" evidence="17">
    <location>
        <begin position="765"/>
        <end position="895"/>
    </location>
</feature>
<keyword evidence="18" id="KW-1185">Reference proteome</keyword>
<keyword evidence="9" id="KW-0325">Glycoprotein</keyword>
<dbReference type="WBParaSite" id="PSAMB.scaffold790size41343.g8723.t1">
    <property type="protein sequence ID" value="PSAMB.scaffold790size41343.g8723.t1"/>
    <property type="gene ID" value="PSAMB.scaffold790size41343.g8723"/>
</dbReference>
<dbReference type="PROSITE" id="PS00452">
    <property type="entry name" value="GUANYLATE_CYCLASE_1"/>
    <property type="match status" value="1"/>
</dbReference>
<evidence type="ECO:0000256" key="5">
    <source>
        <dbReference type="ARBA" id="ARBA00022741"/>
    </source>
</evidence>
<dbReference type="GO" id="GO:0005524">
    <property type="term" value="F:ATP binding"/>
    <property type="evidence" value="ECO:0007669"/>
    <property type="project" value="InterPro"/>
</dbReference>
<dbReference type="InterPro" id="IPR028082">
    <property type="entry name" value="Peripla_BP_I"/>
</dbReference>
<dbReference type="PROSITE" id="PS50125">
    <property type="entry name" value="GUANYLATE_CYCLASE_2"/>
    <property type="match status" value="1"/>
</dbReference>
<dbReference type="CDD" id="cd06352">
    <property type="entry name" value="PBP1_NPR_GC-like"/>
    <property type="match status" value="1"/>
</dbReference>
<evidence type="ECO:0000256" key="3">
    <source>
        <dbReference type="ARBA" id="ARBA00012202"/>
    </source>
</evidence>
<dbReference type="GO" id="GO:0035556">
    <property type="term" value="P:intracellular signal transduction"/>
    <property type="evidence" value="ECO:0007669"/>
    <property type="project" value="InterPro"/>
</dbReference>
<dbReference type="EC" id="4.6.1.2" evidence="3 13"/>
<keyword evidence="7 15" id="KW-0472">Membrane</keyword>
<dbReference type="SUPFAM" id="SSF55073">
    <property type="entry name" value="Nucleotide cyclase"/>
    <property type="match status" value="1"/>
</dbReference>
<dbReference type="InterPro" id="IPR001245">
    <property type="entry name" value="Ser-Thr/Tyr_kinase_cat_dom"/>
</dbReference>
<dbReference type="PANTHER" id="PTHR11920">
    <property type="entry name" value="GUANYLYL CYCLASE"/>
    <property type="match status" value="1"/>
</dbReference>
<feature type="domain" description="Protein kinase" evidence="16">
    <location>
        <begin position="415"/>
        <end position="694"/>
    </location>
</feature>
<dbReference type="GO" id="GO:0043005">
    <property type="term" value="C:neuron projection"/>
    <property type="evidence" value="ECO:0007669"/>
    <property type="project" value="UniProtKB-ARBA"/>
</dbReference>
<dbReference type="SMART" id="SM00044">
    <property type="entry name" value="CYCc"/>
    <property type="match status" value="1"/>
</dbReference>
<dbReference type="InterPro" id="IPR001828">
    <property type="entry name" value="ANF_lig-bd_rcpt"/>
</dbReference>
<dbReference type="PROSITE" id="PS50011">
    <property type="entry name" value="PROTEIN_KINASE_DOM"/>
    <property type="match status" value="1"/>
</dbReference>
<keyword evidence="14" id="KW-0175">Coiled coil</keyword>
<dbReference type="GO" id="GO:0007168">
    <property type="term" value="P:receptor guanylyl cyclase signaling pathway"/>
    <property type="evidence" value="ECO:0007669"/>
    <property type="project" value="TreeGrafter"/>
</dbReference>
<dbReference type="Pfam" id="PF01094">
    <property type="entry name" value="ANF_receptor"/>
    <property type="match status" value="1"/>
</dbReference>
<keyword evidence="8" id="KW-0675">Receptor</keyword>
<dbReference type="PANTHER" id="PTHR11920:SF503">
    <property type="entry name" value="RECEPTOR-TYPE GUANYLATE CYCLASE GCY-9"/>
    <property type="match status" value="1"/>
</dbReference>
<evidence type="ECO:0000256" key="7">
    <source>
        <dbReference type="ARBA" id="ARBA00023136"/>
    </source>
</evidence>
<evidence type="ECO:0000256" key="15">
    <source>
        <dbReference type="SAM" id="Phobius"/>
    </source>
</evidence>